<sequence length="159" mass="17470">MCVAATAARALKSVLQGILLSSEGSKPPCLDEEKQFDRESAAISPSLISLHSLSEPRAPLVTPSKQPLSSYPRVFCNPVSDCENPQLDHSLQDSFTDPVSRAIPLLHIFENLIEFPFKIEDVCNVQKHKLAILSISSAIFDFENSIRDGFIINSYPSSP</sequence>
<dbReference type="Proteomes" id="UP000266723">
    <property type="component" value="Unassembled WGS sequence"/>
</dbReference>
<dbReference type="EMBL" id="QGKV02001556">
    <property type="protein sequence ID" value="KAF3517193.1"/>
    <property type="molecule type" value="Genomic_DNA"/>
</dbReference>
<comment type="caution">
    <text evidence="1">The sequence shown here is derived from an EMBL/GenBank/DDBJ whole genome shotgun (WGS) entry which is preliminary data.</text>
</comment>
<accession>A0ABQ7AT30</accession>
<proteinExistence type="predicted"/>
<organism evidence="1 2">
    <name type="scientific">Brassica cretica</name>
    <name type="common">Mustard</name>
    <dbReference type="NCBI Taxonomy" id="69181"/>
    <lineage>
        <taxon>Eukaryota</taxon>
        <taxon>Viridiplantae</taxon>
        <taxon>Streptophyta</taxon>
        <taxon>Embryophyta</taxon>
        <taxon>Tracheophyta</taxon>
        <taxon>Spermatophyta</taxon>
        <taxon>Magnoliopsida</taxon>
        <taxon>eudicotyledons</taxon>
        <taxon>Gunneridae</taxon>
        <taxon>Pentapetalae</taxon>
        <taxon>rosids</taxon>
        <taxon>malvids</taxon>
        <taxon>Brassicales</taxon>
        <taxon>Brassicaceae</taxon>
        <taxon>Brassiceae</taxon>
        <taxon>Brassica</taxon>
    </lineage>
</organism>
<evidence type="ECO:0000313" key="1">
    <source>
        <dbReference type="EMBL" id="KAF3517193.1"/>
    </source>
</evidence>
<protein>
    <submittedName>
        <fullName evidence="1">Uncharacterized protein</fullName>
    </submittedName>
</protein>
<evidence type="ECO:0000313" key="2">
    <source>
        <dbReference type="Proteomes" id="UP000266723"/>
    </source>
</evidence>
<reference evidence="1 2" key="1">
    <citation type="journal article" date="2020" name="BMC Genomics">
        <title>Intraspecific diversification of the crop wild relative Brassica cretica Lam. using demographic model selection.</title>
        <authorList>
            <person name="Kioukis A."/>
            <person name="Michalopoulou V.A."/>
            <person name="Briers L."/>
            <person name="Pirintsos S."/>
            <person name="Studholme D.J."/>
            <person name="Pavlidis P."/>
            <person name="Sarris P.F."/>
        </authorList>
    </citation>
    <scope>NUCLEOTIDE SEQUENCE [LARGE SCALE GENOMIC DNA]</scope>
    <source>
        <strain evidence="2">cv. PFS-1207/04</strain>
    </source>
</reference>
<gene>
    <name evidence="1" type="ORF">DY000_02059205</name>
</gene>
<keyword evidence="2" id="KW-1185">Reference proteome</keyword>
<name>A0ABQ7AT30_BRACR</name>